<dbReference type="Proteomes" id="UP000801492">
    <property type="component" value="Unassembled WGS sequence"/>
</dbReference>
<proteinExistence type="predicted"/>
<protein>
    <recommendedName>
        <fullName evidence="4">CCHC-type domain-containing protein</fullName>
    </recommendedName>
</protein>
<gene>
    <name evidence="2" type="ORF">ILUMI_25442</name>
</gene>
<reference evidence="2" key="1">
    <citation type="submission" date="2019-08" db="EMBL/GenBank/DDBJ databases">
        <title>The genome of the North American firefly Photinus pyralis.</title>
        <authorList>
            <consortium name="Photinus pyralis genome working group"/>
            <person name="Fallon T.R."/>
            <person name="Sander Lower S.E."/>
            <person name="Weng J.-K."/>
        </authorList>
    </citation>
    <scope>NUCLEOTIDE SEQUENCE</scope>
    <source>
        <strain evidence="2">TRF0915ILg1</strain>
        <tissue evidence="2">Whole body</tissue>
    </source>
</reference>
<evidence type="ECO:0000313" key="2">
    <source>
        <dbReference type="EMBL" id="KAF2880730.1"/>
    </source>
</evidence>
<feature type="compositionally biased region" description="Basic residues" evidence="1">
    <location>
        <begin position="166"/>
        <end position="185"/>
    </location>
</feature>
<dbReference type="AlphaFoldDB" id="A0A8K0C4S9"/>
<comment type="caution">
    <text evidence="2">The sequence shown here is derived from an EMBL/GenBank/DDBJ whole genome shotgun (WGS) entry which is preliminary data.</text>
</comment>
<name>A0A8K0C4S9_IGNLU</name>
<sequence>MVNSKDEDEPKSKSTVERIVVNTPNSHSVIPTPHFKPQVETFEFFLERLSIYFEVSQVPDKSKVNQLCLILGAEKYKLLRETISPKTLQQVTYKDRSQQKGESLSDYIFVIKSLSLTCKFGAFLDNALRDRLVSGLENKVMVKKLLLEDEHLTFESANVNAVGHVNSRRGRAAIPGGRRRYRQQQHRSVSPKRQSSRSHTRYQPGASNKKFCKACSIKHKPEKCPSKAWACFECQLRGHTARFCPTVDSVMTVINNNPCLSISGVADLGPLTKKLYINKVPTMLSYQVINCHLIWVNF</sequence>
<evidence type="ECO:0000313" key="3">
    <source>
        <dbReference type="Proteomes" id="UP000801492"/>
    </source>
</evidence>
<organism evidence="2 3">
    <name type="scientific">Ignelater luminosus</name>
    <name type="common">Cucubano</name>
    <name type="synonym">Pyrophorus luminosus</name>
    <dbReference type="NCBI Taxonomy" id="2038154"/>
    <lineage>
        <taxon>Eukaryota</taxon>
        <taxon>Metazoa</taxon>
        <taxon>Ecdysozoa</taxon>
        <taxon>Arthropoda</taxon>
        <taxon>Hexapoda</taxon>
        <taxon>Insecta</taxon>
        <taxon>Pterygota</taxon>
        <taxon>Neoptera</taxon>
        <taxon>Endopterygota</taxon>
        <taxon>Coleoptera</taxon>
        <taxon>Polyphaga</taxon>
        <taxon>Elateriformia</taxon>
        <taxon>Elateroidea</taxon>
        <taxon>Elateridae</taxon>
        <taxon>Agrypninae</taxon>
        <taxon>Pyrophorini</taxon>
        <taxon>Ignelater</taxon>
    </lineage>
</organism>
<keyword evidence="3" id="KW-1185">Reference proteome</keyword>
<dbReference type="EMBL" id="VTPC01090918">
    <property type="protein sequence ID" value="KAF2880730.1"/>
    <property type="molecule type" value="Genomic_DNA"/>
</dbReference>
<dbReference type="PANTHER" id="PTHR33198">
    <property type="entry name" value="ANK_REP_REGION DOMAIN-CONTAINING PROTEIN-RELATED"/>
    <property type="match status" value="1"/>
</dbReference>
<evidence type="ECO:0000256" key="1">
    <source>
        <dbReference type="SAM" id="MobiDB-lite"/>
    </source>
</evidence>
<dbReference type="PANTHER" id="PTHR33198:SF19">
    <property type="entry name" value="CCHC-TYPE DOMAIN-CONTAINING PROTEIN"/>
    <property type="match status" value="1"/>
</dbReference>
<evidence type="ECO:0008006" key="4">
    <source>
        <dbReference type="Google" id="ProtNLM"/>
    </source>
</evidence>
<dbReference type="OrthoDB" id="6492514at2759"/>
<feature type="region of interest" description="Disordered" evidence="1">
    <location>
        <begin position="166"/>
        <end position="206"/>
    </location>
</feature>
<accession>A0A8K0C4S9</accession>